<dbReference type="EMBL" id="VVIM01000007">
    <property type="protein sequence ID" value="KAB0796131.1"/>
    <property type="molecule type" value="Genomic_DNA"/>
</dbReference>
<organism evidence="7 8">
    <name type="scientific">Photinus pyralis</name>
    <name type="common">Common eastern firefly</name>
    <name type="synonym">Lampyris pyralis</name>
    <dbReference type="NCBI Taxonomy" id="7054"/>
    <lineage>
        <taxon>Eukaryota</taxon>
        <taxon>Metazoa</taxon>
        <taxon>Ecdysozoa</taxon>
        <taxon>Arthropoda</taxon>
        <taxon>Hexapoda</taxon>
        <taxon>Insecta</taxon>
        <taxon>Pterygota</taxon>
        <taxon>Neoptera</taxon>
        <taxon>Endopterygota</taxon>
        <taxon>Coleoptera</taxon>
        <taxon>Polyphaga</taxon>
        <taxon>Elateriformia</taxon>
        <taxon>Elateroidea</taxon>
        <taxon>Lampyridae</taxon>
        <taxon>Lampyrinae</taxon>
        <taxon>Photinus</taxon>
    </lineage>
</organism>
<sequence length="476" mass="53804">MNLYLLPQIASALAVSMFCFLNGMELSYLSILIPYFSKVNGMRVDNSFTISDNQKSWLLSTGALIRPISNAVTGLVMDQIGRLNTQRFAILPWSIGWLIIATASNFPMLMAGFCIAISACPGFMISTLTYITEISSPSARGVLLSFKGIFWGLGSMSVFLLGAFIHWRTIAWINCLLPLIPFVLTLFVKESMLWLVGKGRIDDAKESLVYFNRYRMLKDENLESVIDRKLLSIQTLQERYQPSNLNLLQKMKFFLQPSGYKRVLMIAGLQVFNELTGSTVVYSNTILFFNEFSTTINPYSIGIYMGLARLATSFFSMWLLKTFKFRWILIVNYIILSGCLLSFGLYIDLNNKGTSINEWIPLCTMLLYTYALAAGPYLVAIVITPSIYPTHLRGTGQSISYIVGTLTEFSTIQSYYAVKKVVKQSHILYFMALSSLTACAYIYSCVVETYKKSFSEIEDYFSEKDNRNKNNPSSVE</sequence>
<evidence type="ECO:0000256" key="3">
    <source>
        <dbReference type="ARBA" id="ARBA00022989"/>
    </source>
</evidence>
<feature type="transmembrane region" description="Helical" evidence="5">
    <location>
        <begin position="327"/>
        <end position="347"/>
    </location>
</feature>
<evidence type="ECO:0000256" key="4">
    <source>
        <dbReference type="ARBA" id="ARBA00023136"/>
    </source>
</evidence>
<keyword evidence="4 5" id="KW-0472">Membrane</keyword>
<comment type="caution">
    <text evidence="7">The sequence shown here is derived from an EMBL/GenBank/DDBJ whole genome shotgun (WGS) entry which is preliminary data.</text>
</comment>
<keyword evidence="2 5" id="KW-0812">Transmembrane</keyword>
<feature type="domain" description="Major facilitator superfamily (MFS) profile" evidence="6">
    <location>
        <begin position="11"/>
        <end position="452"/>
    </location>
</feature>
<dbReference type="InterPro" id="IPR020846">
    <property type="entry name" value="MFS_dom"/>
</dbReference>
<dbReference type="PROSITE" id="PS50850">
    <property type="entry name" value="MFS"/>
    <property type="match status" value="1"/>
</dbReference>
<feature type="transmembrane region" description="Helical" evidence="5">
    <location>
        <begin position="88"/>
        <end position="104"/>
    </location>
</feature>
<evidence type="ECO:0000259" key="6">
    <source>
        <dbReference type="PROSITE" id="PS50850"/>
    </source>
</evidence>
<dbReference type="OrthoDB" id="6612291at2759"/>
<evidence type="ECO:0000313" key="7">
    <source>
        <dbReference type="EMBL" id="KAB0796131.1"/>
    </source>
</evidence>
<gene>
    <name evidence="7" type="ORF">PPYR_10192</name>
</gene>
<dbReference type="PANTHER" id="PTHR48021">
    <property type="match status" value="1"/>
</dbReference>
<feature type="transmembrane region" description="Helical" evidence="5">
    <location>
        <begin position="427"/>
        <end position="444"/>
    </location>
</feature>
<dbReference type="InterPro" id="IPR036259">
    <property type="entry name" value="MFS_trans_sf"/>
</dbReference>
<feature type="transmembrane region" description="Helical" evidence="5">
    <location>
        <begin position="171"/>
        <end position="188"/>
    </location>
</feature>
<keyword evidence="8" id="KW-1185">Reference proteome</keyword>
<dbReference type="AlphaFoldDB" id="A0A5N4AFP0"/>
<accession>A0A5N4AFP0</accession>
<name>A0A5N4AFP0_PHOPY</name>
<feature type="transmembrane region" description="Helical" evidence="5">
    <location>
        <begin position="143"/>
        <end position="165"/>
    </location>
</feature>
<proteinExistence type="predicted"/>
<feature type="transmembrane region" description="Helical" evidence="5">
    <location>
        <begin position="110"/>
        <end position="131"/>
    </location>
</feature>
<evidence type="ECO:0000256" key="1">
    <source>
        <dbReference type="ARBA" id="ARBA00004141"/>
    </source>
</evidence>
<feature type="transmembrane region" description="Helical" evidence="5">
    <location>
        <begin position="12"/>
        <end position="36"/>
    </location>
</feature>
<evidence type="ECO:0000256" key="5">
    <source>
        <dbReference type="SAM" id="Phobius"/>
    </source>
</evidence>
<feature type="transmembrane region" description="Helical" evidence="5">
    <location>
        <begin position="359"/>
        <end position="383"/>
    </location>
</feature>
<dbReference type="PANTHER" id="PTHR48021:SF24">
    <property type="entry name" value="MAJOR FACILITATOR SUPERFAMILY (MFS) PROFILE DOMAIN-CONTAINING PROTEIN"/>
    <property type="match status" value="1"/>
</dbReference>
<dbReference type="InterPro" id="IPR005828">
    <property type="entry name" value="MFS_sugar_transport-like"/>
</dbReference>
<dbReference type="Proteomes" id="UP000327044">
    <property type="component" value="Unassembled WGS sequence"/>
</dbReference>
<evidence type="ECO:0000256" key="2">
    <source>
        <dbReference type="ARBA" id="ARBA00022692"/>
    </source>
</evidence>
<keyword evidence="3 5" id="KW-1133">Transmembrane helix</keyword>
<protein>
    <recommendedName>
        <fullName evidence="6">Major facilitator superfamily (MFS) profile domain-containing protein</fullName>
    </recommendedName>
</protein>
<dbReference type="Gene3D" id="1.20.1250.20">
    <property type="entry name" value="MFS general substrate transporter like domains"/>
    <property type="match status" value="1"/>
</dbReference>
<dbReference type="GO" id="GO:0022857">
    <property type="term" value="F:transmembrane transporter activity"/>
    <property type="evidence" value="ECO:0007669"/>
    <property type="project" value="InterPro"/>
</dbReference>
<dbReference type="GO" id="GO:0016020">
    <property type="term" value="C:membrane"/>
    <property type="evidence" value="ECO:0007669"/>
    <property type="project" value="UniProtKB-SubCell"/>
</dbReference>
<reference evidence="7 8" key="1">
    <citation type="journal article" date="2018" name="Elife">
        <title>Firefly genomes illuminate parallel origins of bioluminescence in beetles.</title>
        <authorList>
            <person name="Fallon T.R."/>
            <person name="Lower S.E."/>
            <person name="Chang C.H."/>
            <person name="Bessho-Uehara M."/>
            <person name="Martin G.J."/>
            <person name="Bewick A.J."/>
            <person name="Behringer M."/>
            <person name="Debat H.J."/>
            <person name="Wong I."/>
            <person name="Day J.C."/>
            <person name="Suvorov A."/>
            <person name="Silva C.J."/>
            <person name="Stanger-Hall K.F."/>
            <person name="Hall D.W."/>
            <person name="Schmitz R.J."/>
            <person name="Nelson D.R."/>
            <person name="Lewis S.M."/>
            <person name="Shigenobu S."/>
            <person name="Bybee S.M."/>
            <person name="Larracuente A.M."/>
            <person name="Oba Y."/>
            <person name="Weng J.K."/>
        </authorList>
    </citation>
    <scope>NUCLEOTIDE SEQUENCE [LARGE SCALE GENOMIC DNA]</scope>
    <source>
        <strain evidence="7">1611_PpyrPB1</strain>
        <tissue evidence="7">Whole body</tissue>
    </source>
</reference>
<dbReference type="SUPFAM" id="SSF103473">
    <property type="entry name" value="MFS general substrate transporter"/>
    <property type="match status" value="1"/>
</dbReference>
<evidence type="ECO:0000313" key="8">
    <source>
        <dbReference type="Proteomes" id="UP000327044"/>
    </source>
</evidence>
<comment type="subcellular location">
    <subcellularLocation>
        <location evidence="1">Membrane</location>
        <topology evidence="1">Multi-pass membrane protein</topology>
    </subcellularLocation>
</comment>
<dbReference type="InParanoid" id="A0A5N4AFP0"/>
<dbReference type="Pfam" id="PF00083">
    <property type="entry name" value="Sugar_tr"/>
    <property type="match status" value="1"/>
</dbReference>
<dbReference type="InterPro" id="IPR050549">
    <property type="entry name" value="MFS_Trehalose_Transporter"/>
</dbReference>